<evidence type="ECO:0000259" key="2">
    <source>
        <dbReference type="PROSITE" id="PS50853"/>
    </source>
</evidence>
<dbReference type="Proteomes" id="UP000694397">
    <property type="component" value="Chromosome 12"/>
</dbReference>
<protein>
    <recommendedName>
        <fullName evidence="2">Fibronectin type-III domain-containing protein</fullName>
    </recommendedName>
</protein>
<evidence type="ECO:0000313" key="3">
    <source>
        <dbReference type="Ensembl" id="ENSSFOP00015059591.1"/>
    </source>
</evidence>
<reference evidence="3" key="3">
    <citation type="submission" date="2025-09" db="UniProtKB">
        <authorList>
            <consortium name="Ensembl"/>
        </authorList>
    </citation>
    <scope>IDENTIFICATION</scope>
</reference>
<dbReference type="OrthoDB" id="5969272at2759"/>
<proteinExistence type="predicted"/>
<dbReference type="AlphaFoldDB" id="A0A8C9U918"/>
<reference evidence="3 4" key="1">
    <citation type="submission" date="2019-04" db="EMBL/GenBank/DDBJ databases">
        <authorList>
            <consortium name="Wellcome Sanger Institute Data Sharing"/>
        </authorList>
    </citation>
    <scope>NUCLEOTIDE SEQUENCE [LARGE SCALE GENOMIC DNA]</scope>
</reference>
<dbReference type="InterPro" id="IPR036116">
    <property type="entry name" value="FN3_sf"/>
</dbReference>
<sequence>MAVLLFLATWLRSRKQKTSDGLESTRSPLQRGQLKQKAFLRELSMSSELLLSIKLAWANGGSIILGYLVEVKRADGVDWIRCNVPKNLQETKYTVTGLLENTEYQFRVTAVNKVGFGEPSEVPGKHAAKDVLGMCLYHSLLSFSVSQSVCMNTGVKICKSVINKATRPLYGSQFH</sequence>
<dbReference type="SUPFAM" id="SSF49265">
    <property type="entry name" value="Fibronectin type III"/>
    <property type="match status" value="1"/>
</dbReference>
<dbReference type="InterPro" id="IPR050964">
    <property type="entry name" value="Striated_Muscle_Regulatory"/>
</dbReference>
<dbReference type="PANTHER" id="PTHR13817">
    <property type="entry name" value="TITIN"/>
    <property type="match status" value="1"/>
</dbReference>
<evidence type="ECO:0000313" key="4">
    <source>
        <dbReference type="Proteomes" id="UP000694397"/>
    </source>
</evidence>
<evidence type="ECO:0000256" key="1">
    <source>
        <dbReference type="ARBA" id="ARBA00022737"/>
    </source>
</evidence>
<dbReference type="PANTHER" id="PTHR13817:SF151">
    <property type="entry name" value="TITIN"/>
    <property type="match status" value="1"/>
</dbReference>
<dbReference type="SMART" id="SM00060">
    <property type="entry name" value="FN3"/>
    <property type="match status" value="1"/>
</dbReference>
<dbReference type="PRINTS" id="PR00014">
    <property type="entry name" value="FNTYPEIII"/>
</dbReference>
<dbReference type="Pfam" id="PF00041">
    <property type="entry name" value="fn3"/>
    <property type="match status" value="1"/>
</dbReference>
<organism evidence="3 4">
    <name type="scientific">Scleropages formosus</name>
    <name type="common">Asian bonytongue</name>
    <name type="synonym">Osteoglossum formosum</name>
    <dbReference type="NCBI Taxonomy" id="113540"/>
    <lineage>
        <taxon>Eukaryota</taxon>
        <taxon>Metazoa</taxon>
        <taxon>Chordata</taxon>
        <taxon>Craniata</taxon>
        <taxon>Vertebrata</taxon>
        <taxon>Euteleostomi</taxon>
        <taxon>Actinopterygii</taxon>
        <taxon>Neopterygii</taxon>
        <taxon>Teleostei</taxon>
        <taxon>Osteoglossocephala</taxon>
        <taxon>Osteoglossomorpha</taxon>
        <taxon>Osteoglossiformes</taxon>
        <taxon>Osteoglossidae</taxon>
        <taxon>Scleropages</taxon>
    </lineage>
</organism>
<dbReference type="Gene3D" id="2.60.40.10">
    <property type="entry name" value="Immunoglobulins"/>
    <property type="match status" value="1"/>
</dbReference>
<dbReference type="GeneTree" id="ENSGT01110000267173"/>
<dbReference type="CDD" id="cd00063">
    <property type="entry name" value="FN3"/>
    <property type="match status" value="1"/>
</dbReference>
<dbReference type="Ensembl" id="ENSSFOT00015047643.1">
    <property type="protein sequence ID" value="ENSSFOP00015059591.1"/>
    <property type="gene ID" value="ENSSFOG00015032538.1"/>
</dbReference>
<dbReference type="PROSITE" id="PS50853">
    <property type="entry name" value="FN3"/>
    <property type="match status" value="1"/>
</dbReference>
<dbReference type="GO" id="GO:0045214">
    <property type="term" value="P:sarcomere organization"/>
    <property type="evidence" value="ECO:0007669"/>
    <property type="project" value="TreeGrafter"/>
</dbReference>
<dbReference type="GO" id="GO:0031430">
    <property type="term" value="C:M band"/>
    <property type="evidence" value="ECO:0007669"/>
    <property type="project" value="TreeGrafter"/>
</dbReference>
<feature type="domain" description="Fibronectin type-III" evidence="2">
    <location>
        <begin position="34"/>
        <end position="130"/>
    </location>
</feature>
<accession>A0A8C9U918</accession>
<reference evidence="3" key="2">
    <citation type="submission" date="2025-08" db="UniProtKB">
        <authorList>
            <consortium name="Ensembl"/>
        </authorList>
    </citation>
    <scope>IDENTIFICATION</scope>
</reference>
<dbReference type="InterPro" id="IPR003961">
    <property type="entry name" value="FN3_dom"/>
</dbReference>
<dbReference type="InterPro" id="IPR013783">
    <property type="entry name" value="Ig-like_fold"/>
</dbReference>
<keyword evidence="1" id="KW-0677">Repeat</keyword>
<keyword evidence="4" id="KW-1185">Reference proteome</keyword>
<name>A0A8C9U918_SCLFO</name>